<comment type="caution">
    <text evidence="5">The sequence shown here is derived from an EMBL/GenBank/DDBJ whole genome shotgun (WGS) entry which is preliminary data.</text>
</comment>
<dbReference type="EMBL" id="BMMT01000002">
    <property type="protein sequence ID" value="GGI75425.1"/>
    <property type="molecule type" value="Genomic_DNA"/>
</dbReference>
<accession>A0A917N884</accession>
<dbReference type="EMBL" id="BAAAHC010000009">
    <property type="protein sequence ID" value="GAA0520358.1"/>
    <property type="molecule type" value="Genomic_DNA"/>
</dbReference>
<evidence type="ECO:0000313" key="4">
    <source>
        <dbReference type="EMBL" id="GAA0520358.1"/>
    </source>
</evidence>
<protein>
    <recommendedName>
        <fullName evidence="3">DUF8017 domain-containing protein</fullName>
    </recommendedName>
</protein>
<dbReference type="Proteomes" id="UP001500220">
    <property type="component" value="Unassembled WGS sequence"/>
</dbReference>
<evidence type="ECO:0000259" key="3">
    <source>
        <dbReference type="Pfam" id="PF26056"/>
    </source>
</evidence>
<dbReference type="Pfam" id="PF26056">
    <property type="entry name" value="DUF8017"/>
    <property type="match status" value="1"/>
</dbReference>
<evidence type="ECO:0000313" key="5">
    <source>
        <dbReference type="EMBL" id="GGI75425.1"/>
    </source>
</evidence>
<reference evidence="4" key="4">
    <citation type="submission" date="2023-12" db="EMBL/GenBank/DDBJ databases">
        <authorList>
            <person name="Sun Q."/>
            <person name="Inoue M."/>
        </authorList>
    </citation>
    <scope>NUCLEOTIDE SEQUENCE</scope>
    <source>
        <strain evidence="4">JCM 10664</strain>
    </source>
</reference>
<dbReference type="InterPro" id="IPR058330">
    <property type="entry name" value="DUF8017"/>
</dbReference>
<reference evidence="5 6" key="1">
    <citation type="journal article" date="2014" name="Int. J. Syst. Evol. Microbiol.">
        <title>Complete genome sequence of Corynebacterium casei LMG S-19264T (=DSM 44701T), isolated from a smear-ripened cheese.</title>
        <authorList>
            <consortium name="US DOE Joint Genome Institute (JGI-PGF)"/>
            <person name="Walter F."/>
            <person name="Albersmeier A."/>
            <person name="Kalinowski J."/>
            <person name="Ruckert C."/>
        </authorList>
    </citation>
    <scope>NUCLEOTIDE SEQUENCE [LARGE SCALE GENOMIC DNA]</scope>
    <source>
        <strain evidence="5 6">CGMCC 4.7206</strain>
    </source>
</reference>
<feature type="compositionally biased region" description="Low complexity" evidence="1">
    <location>
        <begin position="97"/>
        <end position="129"/>
    </location>
</feature>
<dbReference type="RefSeq" id="WP_188985984.1">
    <property type="nucleotide sequence ID" value="NZ_BAAAHC010000009.1"/>
</dbReference>
<reference evidence="4 7" key="2">
    <citation type="journal article" date="2019" name="Int. J. Syst. Evol. Microbiol.">
        <title>The Global Catalogue of Microorganisms (GCM) 10K type strain sequencing project: providing services to taxonomists for standard genome sequencing and annotation.</title>
        <authorList>
            <consortium name="The Broad Institute Genomics Platform"/>
            <consortium name="The Broad Institute Genome Sequencing Center for Infectious Disease"/>
            <person name="Wu L."/>
            <person name="Ma J."/>
        </authorList>
    </citation>
    <scope>NUCLEOTIDE SEQUENCE [LARGE SCALE GENOMIC DNA]</scope>
    <source>
        <strain evidence="4 7">JCM 10664</strain>
    </source>
</reference>
<keyword evidence="2" id="KW-1133">Transmembrane helix</keyword>
<dbReference type="Proteomes" id="UP000597989">
    <property type="component" value="Unassembled WGS sequence"/>
</dbReference>
<feature type="domain" description="DUF8017" evidence="3">
    <location>
        <begin position="134"/>
        <end position="316"/>
    </location>
</feature>
<feature type="compositionally biased region" description="Polar residues" evidence="1">
    <location>
        <begin position="1"/>
        <end position="15"/>
    </location>
</feature>
<evidence type="ECO:0000313" key="7">
    <source>
        <dbReference type="Proteomes" id="UP001500220"/>
    </source>
</evidence>
<dbReference type="AlphaFoldDB" id="A0A917N884"/>
<proteinExistence type="predicted"/>
<sequence length="317" mass="33047">MSSPGGHWGSNQYGQQYDPLTGQPLGGSHGAPGQPMRYQGFGAFSQPAQQPPYPGAGGGFPEVQPPRRRGPLIAAISLVAVTVIAIVTTIIVLTTGEDQPQAQTTPPTTTTARPSTSPRTTTSAAPTAANPDLTPVVPGWQVVRVPRRGAVYDVPMDWTLDTPDNIHGIGPPDDPVTMTGVAVYQEGFCPGDPRSYRAITGATARKGPDDQTVADQTLQKFIQHAYTRDGRPPMVVPNPPEHVQLNGGLPAVLASAQITLAAPGPCDPTSAYVSVLATNSDGQGSVVFLAAADQNIPDAIPIDAMKRISGSFRPAPN</sequence>
<feature type="transmembrane region" description="Helical" evidence="2">
    <location>
        <begin position="72"/>
        <end position="93"/>
    </location>
</feature>
<evidence type="ECO:0000256" key="1">
    <source>
        <dbReference type="SAM" id="MobiDB-lite"/>
    </source>
</evidence>
<evidence type="ECO:0000313" key="6">
    <source>
        <dbReference type="Proteomes" id="UP000597989"/>
    </source>
</evidence>
<feature type="region of interest" description="Disordered" evidence="1">
    <location>
        <begin position="97"/>
        <end position="133"/>
    </location>
</feature>
<keyword evidence="2" id="KW-0472">Membrane</keyword>
<gene>
    <name evidence="4" type="ORF">GCM10009545_22990</name>
    <name evidence="5" type="ORF">GCM10011581_10610</name>
</gene>
<reference evidence="5" key="3">
    <citation type="submission" date="2020-09" db="EMBL/GenBank/DDBJ databases">
        <authorList>
            <person name="Sun Q."/>
            <person name="Zhou Y."/>
        </authorList>
    </citation>
    <scope>NUCLEOTIDE SEQUENCE</scope>
    <source>
        <strain evidence="5">CGMCC 4.7206</strain>
    </source>
</reference>
<evidence type="ECO:0000256" key="2">
    <source>
        <dbReference type="SAM" id="Phobius"/>
    </source>
</evidence>
<name>A0A917N884_9PSEU</name>
<keyword evidence="7" id="KW-1185">Reference proteome</keyword>
<feature type="region of interest" description="Disordered" evidence="1">
    <location>
        <begin position="1"/>
        <end position="65"/>
    </location>
</feature>
<organism evidence="5 6">
    <name type="scientific">Saccharopolyspora thermophila</name>
    <dbReference type="NCBI Taxonomy" id="89367"/>
    <lineage>
        <taxon>Bacteria</taxon>
        <taxon>Bacillati</taxon>
        <taxon>Actinomycetota</taxon>
        <taxon>Actinomycetes</taxon>
        <taxon>Pseudonocardiales</taxon>
        <taxon>Pseudonocardiaceae</taxon>
        <taxon>Saccharopolyspora</taxon>
    </lineage>
</organism>
<keyword evidence="2" id="KW-0812">Transmembrane</keyword>